<dbReference type="Pfam" id="PF08222">
    <property type="entry name" value="HTH_CodY"/>
    <property type="match status" value="1"/>
</dbReference>
<evidence type="ECO:0000256" key="2">
    <source>
        <dbReference type="ARBA" id="ARBA00022491"/>
    </source>
</evidence>
<name>A0ABZ1BVY4_9FIRM</name>
<dbReference type="Pfam" id="PF06018">
    <property type="entry name" value="CodY"/>
    <property type="match status" value="1"/>
</dbReference>
<evidence type="ECO:0000259" key="8">
    <source>
        <dbReference type="Pfam" id="PF08222"/>
    </source>
</evidence>
<accession>A0ABZ1BVY4</accession>
<dbReference type="InterPro" id="IPR036388">
    <property type="entry name" value="WH-like_DNA-bd_sf"/>
</dbReference>
<dbReference type="Gene3D" id="1.10.10.10">
    <property type="entry name" value="Winged helix-like DNA-binding domain superfamily/Winged helix DNA-binding domain"/>
    <property type="match status" value="1"/>
</dbReference>
<keyword evidence="1" id="KW-0963">Cytoplasm</keyword>
<dbReference type="EMBL" id="CP141615">
    <property type="protein sequence ID" value="WRP16946.1"/>
    <property type="molecule type" value="Genomic_DNA"/>
</dbReference>
<dbReference type="RefSeq" id="WP_324716218.1">
    <property type="nucleotide sequence ID" value="NZ_CP141615.1"/>
</dbReference>
<evidence type="ECO:0000256" key="3">
    <source>
        <dbReference type="ARBA" id="ARBA00023015"/>
    </source>
</evidence>
<dbReference type="Gene3D" id="3.30.450.40">
    <property type="match status" value="1"/>
</dbReference>
<evidence type="ECO:0000313" key="9">
    <source>
        <dbReference type="EMBL" id="WRP16946.1"/>
    </source>
</evidence>
<reference evidence="9 10" key="1">
    <citation type="journal article" date="2024" name="Front. Microbiol.">
        <title>Novel thermophilic genera Geochorda gen. nov. and Carboxydochorda gen. nov. from the deep terrestrial subsurface reveal the ecophysiological diversity in the class Limnochordia.</title>
        <authorList>
            <person name="Karnachuk O.V."/>
            <person name="Lukina A.P."/>
            <person name="Avakyan M.R."/>
            <person name="Kadnikov V.V."/>
            <person name="Begmatov S."/>
            <person name="Beletsky A.V."/>
            <person name="Vlasova K.G."/>
            <person name="Novikov A.A."/>
            <person name="Shcherbakova V.A."/>
            <person name="Mardanov A.V."/>
            <person name="Ravin N.V."/>
        </authorList>
    </citation>
    <scope>NUCLEOTIDE SEQUENCE [LARGE SCALE GENOMIC DNA]</scope>
    <source>
        <strain evidence="9 10">L945</strain>
    </source>
</reference>
<keyword evidence="4" id="KW-0238">DNA-binding</keyword>
<keyword evidence="3" id="KW-0805">Transcription regulation</keyword>
<gene>
    <name evidence="9" type="ORF">U7230_12765</name>
</gene>
<evidence type="ECO:0000259" key="7">
    <source>
        <dbReference type="Pfam" id="PF06018"/>
    </source>
</evidence>
<evidence type="ECO:0000256" key="6">
    <source>
        <dbReference type="ARBA" id="ARBA00034538"/>
    </source>
</evidence>
<dbReference type="PANTHER" id="PTHR40062:SF1">
    <property type="entry name" value="GLOBAL TRANSCRIPTIONAL REGULATOR CODY"/>
    <property type="match status" value="1"/>
</dbReference>
<protein>
    <recommendedName>
        <fullName evidence="6">Global transcriptional regulator CodY</fullName>
    </recommendedName>
</protein>
<proteinExistence type="predicted"/>
<dbReference type="PANTHER" id="PTHR40062">
    <property type="entry name" value="GTP-SENSING TRANSCRIPTIONAL PLEIOTROPIC REPRESSOR CODY"/>
    <property type="match status" value="1"/>
</dbReference>
<dbReference type="InterPro" id="IPR010312">
    <property type="entry name" value="Transc_reg_CodY_N"/>
</dbReference>
<keyword evidence="5" id="KW-0804">Transcription</keyword>
<evidence type="ECO:0000313" key="10">
    <source>
        <dbReference type="Proteomes" id="UP001332192"/>
    </source>
</evidence>
<evidence type="ECO:0000256" key="1">
    <source>
        <dbReference type="ARBA" id="ARBA00022490"/>
    </source>
</evidence>
<dbReference type="SUPFAM" id="SSF46785">
    <property type="entry name" value="Winged helix' DNA-binding domain"/>
    <property type="match status" value="1"/>
</dbReference>
<dbReference type="SUPFAM" id="SSF55781">
    <property type="entry name" value="GAF domain-like"/>
    <property type="match status" value="1"/>
</dbReference>
<dbReference type="Proteomes" id="UP001332192">
    <property type="component" value="Chromosome"/>
</dbReference>
<keyword evidence="10" id="KW-1185">Reference proteome</keyword>
<feature type="domain" description="Global transcriptional regulator CodY C-terminal" evidence="8">
    <location>
        <begin position="168"/>
        <end position="224"/>
    </location>
</feature>
<evidence type="ECO:0000256" key="5">
    <source>
        <dbReference type="ARBA" id="ARBA00023163"/>
    </source>
</evidence>
<keyword evidence="2" id="KW-0678">Repressor</keyword>
<dbReference type="InterPro" id="IPR013198">
    <property type="entry name" value="GTP_trans_reg_CodY_C"/>
</dbReference>
<feature type="domain" description="Global transcriptional regulator CodY N-terminal" evidence="7">
    <location>
        <begin position="15"/>
        <end position="147"/>
    </location>
</feature>
<dbReference type="InterPro" id="IPR014154">
    <property type="entry name" value="CodY"/>
</dbReference>
<sequence>MPSVALALSEALGGASVVIANRRGRILGVAPAPPLGFGPIASEFQWVEDGQLPDHLAAGILKVGTLSWETEARRLTGLDHCAVAPVVGAGRRVGTLVVARLDSPLTDEDLAVIEAAALACGLAIAAVLAGEEEVQLKERQVARTAVRSLSYSELEAVRRLLAELPGDEGMVVASRIADQAGITRSVAVNALRKLASANVIEARSLGMKGTYLRILNPQLRAELSRQRHPAFSPESAGPPP</sequence>
<evidence type="ECO:0000256" key="4">
    <source>
        <dbReference type="ARBA" id="ARBA00023125"/>
    </source>
</evidence>
<organism evidence="9 10">
    <name type="scientific">Carboxydichorda subterranea</name>
    <dbReference type="NCBI Taxonomy" id="3109565"/>
    <lineage>
        <taxon>Bacteria</taxon>
        <taxon>Bacillati</taxon>
        <taxon>Bacillota</taxon>
        <taxon>Limnochordia</taxon>
        <taxon>Limnochordales</taxon>
        <taxon>Geochordaceae</taxon>
        <taxon>Carboxydichorda</taxon>
    </lineage>
</organism>
<dbReference type="InterPro" id="IPR029016">
    <property type="entry name" value="GAF-like_dom_sf"/>
</dbReference>
<dbReference type="InterPro" id="IPR036390">
    <property type="entry name" value="WH_DNA-bd_sf"/>
</dbReference>